<sequence>MAPSLDFPSNFNGEDLIPGYEVSSALFVCFTRSCRRVWTAMFGLWAHNYQEIGCTDMKDVIELPFNAYGDAGDDDFIGTQVEVR</sequence>
<dbReference type="Proteomes" id="UP000287651">
    <property type="component" value="Unassembled WGS sequence"/>
</dbReference>
<evidence type="ECO:0000313" key="2">
    <source>
        <dbReference type="Proteomes" id="UP000287651"/>
    </source>
</evidence>
<proteinExistence type="predicted"/>
<accession>A0A426YYN8</accession>
<gene>
    <name evidence="1" type="ORF">B296_00033445</name>
</gene>
<organism evidence="1 2">
    <name type="scientific">Ensete ventricosum</name>
    <name type="common">Abyssinian banana</name>
    <name type="synonym">Musa ensete</name>
    <dbReference type="NCBI Taxonomy" id="4639"/>
    <lineage>
        <taxon>Eukaryota</taxon>
        <taxon>Viridiplantae</taxon>
        <taxon>Streptophyta</taxon>
        <taxon>Embryophyta</taxon>
        <taxon>Tracheophyta</taxon>
        <taxon>Spermatophyta</taxon>
        <taxon>Magnoliopsida</taxon>
        <taxon>Liliopsida</taxon>
        <taxon>Zingiberales</taxon>
        <taxon>Musaceae</taxon>
        <taxon>Ensete</taxon>
    </lineage>
</organism>
<dbReference type="EMBL" id="AMZH03009445">
    <property type="protein sequence ID" value="RRT56838.1"/>
    <property type="molecule type" value="Genomic_DNA"/>
</dbReference>
<dbReference type="AlphaFoldDB" id="A0A426YYN8"/>
<comment type="caution">
    <text evidence="1">The sequence shown here is derived from an EMBL/GenBank/DDBJ whole genome shotgun (WGS) entry which is preliminary data.</text>
</comment>
<protein>
    <submittedName>
        <fullName evidence="1">Uncharacterized protein</fullName>
    </submittedName>
</protein>
<name>A0A426YYN8_ENSVE</name>
<evidence type="ECO:0000313" key="1">
    <source>
        <dbReference type="EMBL" id="RRT56838.1"/>
    </source>
</evidence>
<reference evidence="1 2" key="1">
    <citation type="journal article" date="2014" name="Agronomy (Basel)">
        <title>A Draft Genome Sequence for Ensete ventricosum, the Drought-Tolerant Tree Against Hunger.</title>
        <authorList>
            <person name="Harrison J."/>
            <person name="Moore K.A."/>
            <person name="Paszkiewicz K."/>
            <person name="Jones T."/>
            <person name="Grant M."/>
            <person name="Ambacheew D."/>
            <person name="Muzemil S."/>
            <person name="Studholme D.J."/>
        </authorList>
    </citation>
    <scope>NUCLEOTIDE SEQUENCE [LARGE SCALE GENOMIC DNA]</scope>
</reference>